<feature type="transmembrane region" description="Helical" evidence="6">
    <location>
        <begin position="243"/>
        <end position="272"/>
    </location>
</feature>
<feature type="transmembrane region" description="Helical" evidence="6">
    <location>
        <begin position="202"/>
        <end position="223"/>
    </location>
</feature>
<evidence type="ECO:0000256" key="1">
    <source>
        <dbReference type="ARBA" id="ARBA00004651"/>
    </source>
</evidence>
<gene>
    <name evidence="8" type="ORF">AADG42_04040</name>
</gene>
<keyword evidence="4 6" id="KW-1133">Transmembrane helix</keyword>
<evidence type="ECO:0000259" key="7">
    <source>
        <dbReference type="Pfam" id="PF02687"/>
    </source>
</evidence>
<proteinExistence type="predicted"/>
<evidence type="ECO:0000256" key="5">
    <source>
        <dbReference type="ARBA" id="ARBA00023136"/>
    </source>
</evidence>
<keyword evidence="9" id="KW-1185">Reference proteome</keyword>
<feature type="domain" description="ABC3 transporter permease C-terminal" evidence="7">
    <location>
        <begin position="65"/>
        <end position="183"/>
    </location>
</feature>
<evidence type="ECO:0000256" key="4">
    <source>
        <dbReference type="ARBA" id="ARBA00022989"/>
    </source>
</evidence>
<organism evidence="8 9">
    <name type="scientific">Ammonicoccus fulvus</name>
    <dbReference type="NCBI Taxonomy" id="3138240"/>
    <lineage>
        <taxon>Bacteria</taxon>
        <taxon>Bacillati</taxon>
        <taxon>Actinomycetota</taxon>
        <taxon>Actinomycetes</taxon>
        <taxon>Propionibacteriales</taxon>
        <taxon>Propionibacteriaceae</taxon>
        <taxon>Ammonicoccus</taxon>
    </lineage>
</organism>
<feature type="transmembrane region" description="Helical" evidence="6">
    <location>
        <begin position="107"/>
        <end position="134"/>
    </location>
</feature>
<keyword evidence="5 6" id="KW-0472">Membrane</keyword>
<feature type="transmembrane region" description="Helical" evidence="6">
    <location>
        <begin position="57"/>
        <end position="86"/>
    </location>
</feature>
<protein>
    <submittedName>
        <fullName evidence="8">FtsX-like permease family protein</fullName>
    </submittedName>
</protein>
<dbReference type="InterPro" id="IPR003838">
    <property type="entry name" value="ABC3_permease_C"/>
</dbReference>
<dbReference type="Pfam" id="PF02687">
    <property type="entry name" value="FtsX"/>
    <property type="match status" value="1"/>
</dbReference>
<evidence type="ECO:0000313" key="9">
    <source>
        <dbReference type="Proteomes" id="UP001442841"/>
    </source>
</evidence>
<evidence type="ECO:0000256" key="3">
    <source>
        <dbReference type="ARBA" id="ARBA00022692"/>
    </source>
</evidence>
<feature type="transmembrane region" description="Helical" evidence="6">
    <location>
        <begin position="154"/>
        <end position="172"/>
    </location>
</feature>
<evidence type="ECO:0000313" key="8">
    <source>
        <dbReference type="EMBL" id="XAN06514.1"/>
    </source>
</evidence>
<comment type="subcellular location">
    <subcellularLocation>
        <location evidence="1">Cell membrane</location>
        <topology evidence="1">Multi-pass membrane protein</topology>
    </subcellularLocation>
</comment>
<feature type="transmembrane region" description="Helical" evidence="6">
    <location>
        <begin position="382"/>
        <end position="415"/>
    </location>
</feature>
<feature type="transmembrane region" description="Helical" evidence="6">
    <location>
        <begin position="293"/>
        <end position="316"/>
    </location>
</feature>
<name>A0ABZ3FP27_9ACTN</name>
<keyword evidence="2" id="KW-1003">Cell membrane</keyword>
<feature type="transmembrane region" description="Helical" evidence="6">
    <location>
        <begin position="421"/>
        <end position="447"/>
    </location>
</feature>
<feature type="transmembrane region" description="Helical" evidence="6">
    <location>
        <begin position="336"/>
        <end position="361"/>
    </location>
</feature>
<sequence length="468" mass="47869">MRQLYVAEVKASWLTWLGVSLTFIAANYGLAVGFLYVATGIQGYAAGVMTETNLGQFAFLGGVNILFGAIVGAAVIGASTALVIASRRGAFARLALAGATPGQVVKVVMVQLVLVTIACAIVGDILAALTFPMYVMAEAADREMAVPSVSQAPWAYLGANALCILTALIGGWKQARAASRIPPVEALRPVRETTLAARRRNWIVRALVIALCVLIVVASYAGFPGIAVAAGPNAGEIAMQLSVLLLVVTGLAIVAAGPGALAGFARAWAALIPSPGGIWHLARTTVRIRAERFARSVTPIMFTIGLSVGLLGMIGTLETSLTAAGRPLELSSAGPWAIFSLIGAPLIISFAGAVGGLIMMARQRDAELALASIVGATPGQRVLISLFEALLITVTGVLAGLVMAGMAVGFIAYAIRLAVGVAIIALPIGLLLAVIGICFAIALAATVGPILPALNRPAPAVIARLVSE</sequence>
<dbReference type="Proteomes" id="UP001442841">
    <property type="component" value="Chromosome"/>
</dbReference>
<accession>A0ABZ3FP27</accession>
<evidence type="ECO:0000256" key="6">
    <source>
        <dbReference type="SAM" id="Phobius"/>
    </source>
</evidence>
<dbReference type="RefSeq" id="WP_425307943.1">
    <property type="nucleotide sequence ID" value="NZ_CP154795.1"/>
</dbReference>
<feature type="transmembrane region" description="Helical" evidence="6">
    <location>
        <begin position="12"/>
        <end position="37"/>
    </location>
</feature>
<keyword evidence="3 6" id="KW-0812">Transmembrane</keyword>
<evidence type="ECO:0000256" key="2">
    <source>
        <dbReference type="ARBA" id="ARBA00022475"/>
    </source>
</evidence>
<reference evidence="8 9" key="1">
    <citation type="submission" date="2024-04" db="EMBL/GenBank/DDBJ databases">
        <title>Isolation of an actinomycete strain from pig manure.</title>
        <authorList>
            <person name="Gong T."/>
            <person name="Yu Z."/>
            <person name="An M."/>
            <person name="Wei C."/>
            <person name="Yang W."/>
            <person name="Liu L."/>
        </authorList>
    </citation>
    <scope>NUCLEOTIDE SEQUENCE [LARGE SCALE GENOMIC DNA]</scope>
    <source>
        <strain evidence="8 9">ZF39</strain>
    </source>
</reference>
<dbReference type="EMBL" id="CP154795">
    <property type="protein sequence ID" value="XAN06514.1"/>
    <property type="molecule type" value="Genomic_DNA"/>
</dbReference>